<feature type="domain" description="Dienelactone hydrolase" evidence="2">
    <location>
        <begin position="106"/>
        <end position="329"/>
    </location>
</feature>
<dbReference type="AlphaFoldDB" id="A0AB34G0F2"/>
<dbReference type="PANTHER" id="PTHR17630">
    <property type="entry name" value="DIENELACTONE HYDROLASE"/>
    <property type="match status" value="1"/>
</dbReference>
<dbReference type="InterPro" id="IPR029058">
    <property type="entry name" value="AB_hydrolase_fold"/>
</dbReference>
<gene>
    <name evidence="3" type="ORF">O9K51_03401</name>
</gene>
<proteinExistence type="predicted"/>
<evidence type="ECO:0000256" key="1">
    <source>
        <dbReference type="SAM" id="MobiDB-lite"/>
    </source>
</evidence>
<dbReference type="GO" id="GO:0016787">
    <property type="term" value="F:hydrolase activity"/>
    <property type="evidence" value="ECO:0007669"/>
    <property type="project" value="UniProtKB-KW"/>
</dbReference>
<sequence>MAPGSEGLITAPPKSGPLSVPADRDLHVNVLILNKKKKGHTLKQTHLAHNTRDLQAGAAGAAAEREVAAAKWKREKSRNWSERKISSISTGSGEPVGRMIKVGSNIDAYLAEAPPAHTARKDHGILFLPDVGGIGHNCKLMADSFAALGYTTLMPDLFDGDSVPRDRTTSTSIIDWINHGVPGKHPHTTQYVDPVVVAAIRAMRDLGLAKIAAVGYCFGAKAITNQYVVRHYKSGIDVGFIAHPSLVEEDELRAITGPLSIAAAERDEIFPTDMRHKSEGILVGTGQPYQISLYGGVEHGFAVRCNEEIPVERFARDQAFRQAAAWFDEWLSR</sequence>
<dbReference type="InterPro" id="IPR002925">
    <property type="entry name" value="Dienelactn_hydro"/>
</dbReference>
<dbReference type="PANTHER" id="PTHR17630:SF44">
    <property type="entry name" value="PROTEIN AIM2"/>
    <property type="match status" value="1"/>
</dbReference>
<dbReference type="SUPFAM" id="SSF53474">
    <property type="entry name" value="alpha/beta-Hydrolases"/>
    <property type="match status" value="1"/>
</dbReference>
<dbReference type="Proteomes" id="UP001163105">
    <property type="component" value="Unassembled WGS sequence"/>
</dbReference>
<keyword evidence="3" id="KW-0378">Hydrolase</keyword>
<name>A0AB34G0F2_9HYPO</name>
<protein>
    <submittedName>
        <fullName evidence="3">Dienelactone hydrolase</fullName>
    </submittedName>
</protein>
<reference evidence="3" key="1">
    <citation type="submission" date="2023-01" db="EMBL/GenBank/DDBJ databases">
        <title>The growth and conidiation of Purpureocillium lavendulum are regulated by nitrogen source and histone H3K14 acetylation.</title>
        <authorList>
            <person name="Tang P."/>
            <person name="Han J."/>
            <person name="Zhang C."/>
            <person name="Tang P."/>
            <person name="Qi F."/>
            <person name="Zhang K."/>
            <person name="Liang L."/>
        </authorList>
    </citation>
    <scope>NUCLEOTIDE SEQUENCE</scope>
    <source>
        <strain evidence="3">YMF1.00683</strain>
    </source>
</reference>
<feature type="region of interest" description="Disordered" evidence="1">
    <location>
        <begin position="1"/>
        <end position="22"/>
    </location>
</feature>
<keyword evidence="4" id="KW-1185">Reference proteome</keyword>
<evidence type="ECO:0000313" key="3">
    <source>
        <dbReference type="EMBL" id="KAJ6444999.1"/>
    </source>
</evidence>
<evidence type="ECO:0000313" key="4">
    <source>
        <dbReference type="Proteomes" id="UP001163105"/>
    </source>
</evidence>
<organism evidence="3 4">
    <name type="scientific">Purpureocillium lavendulum</name>
    <dbReference type="NCBI Taxonomy" id="1247861"/>
    <lineage>
        <taxon>Eukaryota</taxon>
        <taxon>Fungi</taxon>
        <taxon>Dikarya</taxon>
        <taxon>Ascomycota</taxon>
        <taxon>Pezizomycotina</taxon>
        <taxon>Sordariomycetes</taxon>
        <taxon>Hypocreomycetidae</taxon>
        <taxon>Hypocreales</taxon>
        <taxon>Ophiocordycipitaceae</taxon>
        <taxon>Purpureocillium</taxon>
    </lineage>
</organism>
<dbReference type="Gene3D" id="3.40.50.1820">
    <property type="entry name" value="alpha/beta hydrolase"/>
    <property type="match status" value="1"/>
</dbReference>
<dbReference type="Pfam" id="PF01738">
    <property type="entry name" value="DLH"/>
    <property type="match status" value="1"/>
</dbReference>
<evidence type="ECO:0000259" key="2">
    <source>
        <dbReference type="Pfam" id="PF01738"/>
    </source>
</evidence>
<comment type="caution">
    <text evidence="3">The sequence shown here is derived from an EMBL/GenBank/DDBJ whole genome shotgun (WGS) entry which is preliminary data.</text>
</comment>
<dbReference type="EMBL" id="JAQHRD010000002">
    <property type="protein sequence ID" value="KAJ6444999.1"/>
    <property type="molecule type" value="Genomic_DNA"/>
</dbReference>
<accession>A0AB34G0F2</accession>